<proteinExistence type="predicted"/>
<sequence>MKKINIILISLFIAMGFYSCQKDEMIKINPAAEDGSLPFVLNGTQYENYTFVLDEANNSLDMDALTTQQPDYGFTAAVTYYIQASFTEDMKDSVELASSVQGEKVNINVKDMAKAMFELYLAQDPVNGMPNPTVAKDIYVRLRAVISTATPTPLDNEPTVKSLYSNVVKLNILPYYIPNSVYYYEAKILKPYYIIGYTGWNNDNDHLGSEVIPLGVVEDKVYNSEGQGIWKFTGYFEASKTFKLIRDIGSWDEQWGNAGADGIDNFVHNDGNSKNLKVPSDGYYTITLNSITNTLTIEATDITPTSYASMGLIGEMTGWGSDIAMTAFQTNNNHIWYTTYQFAADSQCKLRANGNWDVNWGTPSANDADPAYSYVGLGKNGGKNMIETAGTYAVIFNDIDGCYYFIKK</sequence>
<dbReference type="InterPro" id="IPR025970">
    <property type="entry name" value="SusE"/>
</dbReference>
<dbReference type="EMBL" id="UPXZ01000025">
    <property type="protein sequence ID" value="VBB45756.1"/>
    <property type="molecule type" value="Genomic_DNA"/>
</dbReference>
<gene>
    <name evidence="2" type="ORF">TRIP_D310151</name>
</gene>
<reference evidence="2" key="1">
    <citation type="submission" date="2018-07" db="EMBL/GenBank/DDBJ databases">
        <authorList>
            <consortium name="Genoscope - CEA"/>
            <person name="William W."/>
        </authorList>
    </citation>
    <scope>NUCLEOTIDE SEQUENCE</scope>
    <source>
        <strain evidence="2">IK1</strain>
    </source>
</reference>
<evidence type="ECO:0000259" key="1">
    <source>
        <dbReference type="Pfam" id="PF14292"/>
    </source>
</evidence>
<feature type="domain" description="SusE outer membrane protein" evidence="1">
    <location>
        <begin position="39"/>
        <end position="120"/>
    </location>
</feature>
<accession>A0A653ACL7</accession>
<organism evidence="2">
    <name type="scientific">uncultured Paludibacter sp</name>
    <dbReference type="NCBI Taxonomy" id="497635"/>
    <lineage>
        <taxon>Bacteria</taxon>
        <taxon>Pseudomonadati</taxon>
        <taxon>Bacteroidota</taxon>
        <taxon>Bacteroidia</taxon>
        <taxon>Bacteroidales</taxon>
        <taxon>Paludibacteraceae</taxon>
        <taxon>Paludibacter</taxon>
        <taxon>environmental samples</taxon>
    </lineage>
</organism>
<evidence type="ECO:0000313" key="2">
    <source>
        <dbReference type="EMBL" id="VBB45756.1"/>
    </source>
</evidence>
<dbReference type="Pfam" id="PF14292">
    <property type="entry name" value="SusE"/>
    <property type="match status" value="1"/>
</dbReference>
<dbReference type="Gene3D" id="2.60.40.3620">
    <property type="match status" value="2"/>
</dbReference>
<protein>
    <recommendedName>
        <fullName evidence="1">SusE outer membrane protein domain-containing protein</fullName>
    </recommendedName>
</protein>
<dbReference type="AlphaFoldDB" id="A0A653ACL7"/>
<dbReference type="PROSITE" id="PS51257">
    <property type="entry name" value="PROKAR_LIPOPROTEIN"/>
    <property type="match status" value="1"/>
</dbReference>
<name>A0A653ACL7_9BACT</name>